<comment type="caution">
    <text evidence="3">The sequence shown here is derived from an EMBL/GenBank/DDBJ whole genome shotgun (WGS) entry which is preliminary data.</text>
</comment>
<evidence type="ECO:0000256" key="1">
    <source>
        <dbReference type="PROSITE-ProRule" id="PRU01363"/>
    </source>
</evidence>
<name>A0A563EY87_9PSEU</name>
<dbReference type="Proteomes" id="UP000316639">
    <property type="component" value="Unassembled WGS sequence"/>
</dbReference>
<dbReference type="InterPro" id="IPR049900">
    <property type="entry name" value="PKS_mFAS_DH"/>
</dbReference>
<dbReference type="PROSITE" id="PS52019">
    <property type="entry name" value="PKS_MFAS_DH"/>
    <property type="match status" value="1"/>
</dbReference>
<sequence>MLVTSILLRAASHPYLADHEIGGTPVVPVALVLEWFAAAAADRPKPLVLRRTNVLRKISLTGFRAAGDRYAVRREVTGPDLGLTLVDDNGLPHYRASVTRNEALEPSAPWTVPSGLRPPPRLNTYDGNVLFHGPAFRSIKRFHGLSPTGAVGVVVGLRELGWPDDGWHTDPPAVDGGIQLAVLWAEQVIGAATLPMSVREFRVHRPGPFPGPVRGFVRRRRADALSAECDIGFVGVDGVPRLELVGVSLIARPDGATR</sequence>
<dbReference type="Pfam" id="PF21089">
    <property type="entry name" value="PKS_DH_N"/>
    <property type="match status" value="1"/>
</dbReference>
<feature type="active site" description="Proton acceptor; for dehydratase activity" evidence="1">
    <location>
        <position position="19"/>
    </location>
</feature>
<feature type="domain" description="PKS/mFAS DH" evidence="2">
    <location>
        <begin position="1"/>
        <end position="258"/>
    </location>
</feature>
<dbReference type="InterPro" id="IPR042104">
    <property type="entry name" value="PKS_dehydratase_sf"/>
</dbReference>
<feature type="region of interest" description="N-terminal hotdog fold" evidence="1">
    <location>
        <begin position="1"/>
        <end position="105"/>
    </location>
</feature>
<dbReference type="InterPro" id="IPR049551">
    <property type="entry name" value="PKS_DH_C"/>
</dbReference>
<proteinExistence type="predicted"/>
<evidence type="ECO:0000313" key="3">
    <source>
        <dbReference type="EMBL" id="TWP52697.1"/>
    </source>
</evidence>
<dbReference type="Pfam" id="PF14765">
    <property type="entry name" value="PS-DH"/>
    <property type="match status" value="1"/>
</dbReference>
<evidence type="ECO:0000259" key="2">
    <source>
        <dbReference type="PROSITE" id="PS52019"/>
    </source>
</evidence>
<feature type="region of interest" description="C-terminal hotdog fold" evidence="1">
    <location>
        <begin position="116"/>
        <end position="258"/>
    </location>
</feature>
<dbReference type="EMBL" id="VOBR01000005">
    <property type="protein sequence ID" value="TWP52697.1"/>
    <property type="molecule type" value="Genomic_DNA"/>
</dbReference>
<dbReference type="AlphaFoldDB" id="A0A563EY87"/>
<organism evidence="3 4">
    <name type="scientific">Lentzea tibetensis</name>
    <dbReference type="NCBI Taxonomy" id="2591470"/>
    <lineage>
        <taxon>Bacteria</taxon>
        <taxon>Bacillati</taxon>
        <taxon>Actinomycetota</taxon>
        <taxon>Actinomycetes</taxon>
        <taxon>Pseudonocardiales</taxon>
        <taxon>Pseudonocardiaceae</taxon>
        <taxon>Lentzea</taxon>
    </lineage>
</organism>
<dbReference type="InterPro" id="IPR049552">
    <property type="entry name" value="PKS_DH_N"/>
</dbReference>
<gene>
    <name evidence="3" type="ORF">FKR81_10390</name>
</gene>
<reference evidence="3 4" key="1">
    <citation type="submission" date="2019-07" db="EMBL/GenBank/DDBJ databases">
        <title>Lentzea xizangensis sp. nov., isolated from Qinghai-Tibetan Plateau Soils.</title>
        <authorList>
            <person name="Huang J."/>
        </authorList>
    </citation>
    <scope>NUCLEOTIDE SEQUENCE [LARGE SCALE GENOMIC DNA]</scope>
    <source>
        <strain evidence="3 4">FXJ1.1311</strain>
    </source>
</reference>
<feature type="active site" description="Proton donor; for dehydratase activity" evidence="1">
    <location>
        <position position="175"/>
    </location>
</feature>
<keyword evidence="4" id="KW-1185">Reference proteome</keyword>
<protein>
    <recommendedName>
        <fullName evidence="2">PKS/mFAS DH domain-containing protein</fullName>
    </recommendedName>
</protein>
<dbReference type="Gene3D" id="3.10.129.110">
    <property type="entry name" value="Polyketide synthase dehydratase"/>
    <property type="match status" value="1"/>
</dbReference>
<accession>A0A563EY87</accession>
<dbReference type="OrthoDB" id="3686051at2"/>
<evidence type="ECO:0000313" key="4">
    <source>
        <dbReference type="Proteomes" id="UP000316639"/>
    </source>
</evidence>